<organism evidence="5 6">
    <name type="scientific">Thecamonas trahens ATCC 50062</name>
    <dbReference type="NCBI Taxonomy" id="461836"/>
    <lineage>
        <taxon>Eukaryota</taxon>
        <taxon>Apusozoa</taxon>
        <taxon>Apusomonadida</taxon>
        <taxon>Apusomonadidae</taxon>
        <taxon>Thecamonas</taxon>
    </lineage>
</organism>
<keyword evidence="6" id="KW-1185">Reference proteome</keyword>
<proteinExistence type="predicted"/>
<dbReference type="Pfam" id="PF03160">
    <property type="entry name" value="Calx-beta"/>
    <property type="match status" value="2"/>
</dbReference>
<dbReference type="eggNOG" id="ENOG502SXBH">
    <property type="taxonomic scope" value="Eukaryota"/>
</dbReference>
<feature type="domain" description="Calx-beta" evidence="4">
    <location>
        <begin position="47"/>
        <end position="92"/>
    </location>
</feature>
<keyword evidence="3" id="KW-0106">Calcium</keyword>
<reference evidence="5 6" key="1">
    <citation type="submission" date="2010-05" db="EMBL/GenBank/DDBJ databases">
        <title>The Genome Sequence of Thecamonas trahens ATCC 50062.</title>
        <authorList>
            <consortium name="The Broad Institute Genome Sequencing Platform"/>
            <person name="Russ C."/>
            <person name="Cuomo C."/>
            <person name="Shea T."/>
            <person name="Young S.K."/>
            <person name="Zeng Q."/>
            <person name="Koehrsen M."/>
            <person name="Haas B."/>
            <person name="Borodovsky M."/>
            <person name="Guigo R."/>
            <person name="Alvarado L."/>
            <person name="Berlin A."/>
            <person name="Bochicchio J."/>
            <person name="Borenstein D."/>
            <person name="Chapman S."/>
            <person name="Chen Z."/>
            <person name="Freedman E."/>
            <person name="Gellesch M."/>
            <person name="Goldberg J."/>
            <person name="Griggs A."/>
            <person name="Gujja S."/>
            <person name="Heilman E."/>
            <person name="Heiman D."/>
            <person name="Hepburn T."/>
            <person name="Howarth C."/>
            <person name="Jen D."/>
            <person name="Larson L."/>
            <person name="Mehta T."/>
            <person name="Park D."/>
            <person name="Pearson M."/>
            <person name="Roberts A."/>
            <person name="Saif S."/>
            <person name="Shenoy N."/>
            <person name="Sisk P."/>
            <person name="Stolte C."/>
            <person name="Sykes S."/>
            <person name="Thomson T."/>
            <person name="Walk T."/>
            <person name="White J."/>
            <person name="Yandava C."/>
            <person name="Burger G."/>
            <person name="Gray M.W."/>
            <person name="Holland P.W.H."/>
            <person name="King N."/>
            <person name="Lang F.B.F."/>
            <person name="Roger A.J."/>
            <person name="Ruiz-Trillo I."/>
            <person name="Lander E."/>
            <person name="Nusbaum C."/>
        </authorList>
    </citation>
    <scope>NUCLEOTIDE SEQUENCE [LARGE SCALE GENOMIC DNA]</scope>
    <source>
        <strain evidence="5 6">ATCC 50062</strain>
    </source>
</reference>
<protein>
    <recommendedName>
        <fullName evidence="4">Calx-beta domain-containing protein</fullName>
    </recommendedName>
</protein>
<dbReference type="EMBL" id="GL349441">
    <property type="protein sequence ID" value="KNC56465.1"/>
    <property type="molecule type" value="Genomic_DNA"/>
</dbReference>
<dbReference type="InterPro" id="IPR003644">
    <property type="entry name" value="Calx_beta"/>
</dbReference>
<gene>
    <name evidence="5" type="ORF">AMSG_02433</name>
</gene>
<dbReference type="Proteomes" id="UP000054408">
    <property type="component" value="Unassembled WGS sequence"/>
</dbReference>
<evidence type="ECO:0000256" key="1">
    <source>
        <dbReference type="ARBA" id="ARBA00022729"/>
    </source>
</evidence>
<feature type="domain" description="Calx-beta" evidence="4">
    <location>
        <begin position="207"/>
        <end position="326"/>
    </location>
</feature>
<evidence type="ECO:0000313" key="6">
    <source>
        <dbReference type="Proteomes" id="UP000054408"/>
    </source>
</evidence>
<sequence length="448" mass="44358">MTNSATSVTEPSSGSANAGLTFTLSAPSTAPVTVYLATTAPGGSLVTSGTDFTPPPASIVIPAGVTTFTYDIPVAADGFWDDGEQFTVSIAGTSVEVGESNEVVYQLTLSRPSEYAAGLTLNVDGPATTATLPGDADLVGTIDRAGGPFTIAAGEIFFNVSLVVAGDGDAEADEVPTEVLDLGLIANYGGAELAADGVNVTATITNDDAAVVTMAAGTAAATEPGSGTVNVPITVTMDTTASYDVVVDVATSVSSGSLATGGTDFTVETTTVTIPAGSTSAVYNAVVAADAWYDGGETFDVKLTGTSTPGVSVGVADTTVVTIADSGPAPVLTVSVADGGTTGVSGDGTSSISLVALEGGTGTTNEVVLTTSLSRPAEHPTQVVVEIDPASTAVLPDDAAILDSVTRGSSPLTIPAYATEYNVSVVVSGDSELEPDHVLDFGLVGHLR</sequence>
<evidence type="ECO:0000259" key="4">
    <source>
        <dbReference type="Pfam" id="PF03160"/>
    </source>
</evidence>
<dbReference type="GO" id="GO:0016020">
    <property type="term" value="C:membrane"/>
    <property type="evidence" value="ECO:0007669"/>
    <property type="project" value="InterPro"/>
</dbReference>
<dbReference type="SUPFAM" id="SSF141072">
    <property type="entry name" value="CalX-like"/>
    <property type="match status" value="3"/>
</dbReference>
<evidence type="ECO:0000313" key="5">
    <source>
        <dbReference type="EMBL" id="KNC56465.1"/>
    </source>
</evidence>
<evidence type="ECO:0000256" key="2">
    <source>
        <dbReference type="ARBA" id="ARBA00022737"/>
    </source>
</evidence>
<keyword evidence="2" id="KW-0677">Repeat</keyword>
<name>A0A0L0DW68_THETB</name>
<dbReference type="Gene3D" id="2.60.40.2030">
    <property type="match status" value="2"/>
</dbReference>
<dbReference type="GeneID" id="25562113"/>
<evidence type="ECO:0000256" key="3">
    <source>
        <dbReference type="ARBA" id="ARBA00022837"/>
    </source>
</evidence>
<dbReference type="GO" id="GO:0007154">
    <property type="term" value="P:cell communication"/>
    <property type="evidence" value="ECO:0007669"/>
    <property type="project" value="InterPro"/>
</dbReference>
<dbReference type="InterPro" id="IPR038081">
    <property type="entry name" value="CalX-like_sf"/>
</dbReference>
<dbReference type="RefSeq" id="XP_013760974.1">
    <property type="nucleotide sequence ID" value="XM_013905520.1"/>
</dbReference>
<dbReference type="AlphaFoldDB" id="A0A0L0DW68"/>
<keyword evidence="1" id="KW-0732">Signal</keyword>
<accession>A0A0L0DW68</accession>